<evidence type="ECO:0000313" key="3">
    <source>
        <dbReference type="Proteomes" id="UP000013776"/>
    </source>
</evidence>
<gene>
    <name evidence="2" type="ORF">TAPDE_003322</name>
</gene>
<protein>
    <submittedName>
        <fullName evidence="2">Uncharacterized protein</fullName>
    </submittedName>
</protein>
<evidence type="ECO:0000256" key="1">
    <source>
        <dbReference type="SAM" id="MobiDB-lite"/>
    </source>
</evidence>
<evidence type="ECO:0000313" key="2">
    <source>
        <dbReference type="EMBL" id="CCG83152.1"/>
    </source>
</evidence>
<dbReference type="Proteomes" id="UP000013776">
    <property type="component" value="Unassembled WGS sequence"/>
</dbReference>
<organism evidence="2 3">
    <name type="scientific">Taphrina deformans (strain PYCC 5710 / ATCC 11124 / CBS 356.35 / IMI 108563 / JCM 9778 / NBRC 8474)</name>
    <name type="common">Peach leaf curl fungus</name>
    <name type="synonym">Lalaria deformans</name>
    <dbReference type="NCBI Taxonomy" id="1097556"/>
    <lineage>
        <taxon>Eukaryota</taxon>
        <taxon>Fungi</taxon>
        <taxon>Dikarya</taxon>
        <taxon>Ascomycota</taxon>
        <taxon>Taphrinomycotina</taxon>
        <taxon>Taphrinomycetes</taxon>
        <taxon>Taphrinales</taxon>
        <taxon>Taphrinaceae</taxon>
        <taxon>Taphrina</taxon>
    </lineage>
</organism>
<dbReference type="EMBL" id="CAHR02000126">
    <property type="protein sequence ID" value="CCG83152.1"/>
    <property type="molecule type" value="Genomic_DNA"/>
</dbReference>
<comment type="caution">
    <text evidence="2">The sequence shown here is derived from an EMBL/GenBank/DDBJ whole genome shotgun (WGS) entry which is preliminary data.</text>
</comment>
<accession>R4XIG9</accession>
<name>R4XIG9_TAPDE</name>
<proteinExistence type="predicted"/>
<sequence>MVLTSLEQKRSSESSEVQLAGQRLSKRRTGSKALFVNDYEDICLGMSELKHESICENPLSDFHVLLDAFIELNVEEREEYTRPIEALLDLEWHSTLTLVDRTYIPIRRALSLCASCGIETFRDVLWYNKTLSQAAGLRRFPICLVDTAYHLTEWQPRKVKPMASIETWRNAWVALAQIWPNLCLSLPRELKQILLVRKYNLPPDTANWFEFNYFDGIYSRMEPLLCYHDERVDSTIETTDGDSEAGLHARDSEDVSLLETGALSDEDPRHAITNGPGAQS</sequence>
<keyword evidence="3" id="KW-1185">Reference proteome</keyword>
<reference evidence="2 3" key="1">
    <citation type="journal article" date="2013" name="MBio">
        <title>Genome sequencing of the plant pathogen Taphrina deformans, the causal agent of peach leaf curl.</title>
        <authorList>
            <person name="Cisse O.H."/>
            <person name="Almeida J.M.G.C.F."/>
            <person name="Fonseca A."/>
            <person name="Kumar A.A."/>
            <person name="Salojaervi J."/>
            <person name="Overmyer K."/>
            <person name="Hauser P.M."/>
            <person name="Pagni M."/>
        </authorList>
    </citation>
    <scope>NUCLEOTIDE SEQUENCE [LARGE SCALE GENOMIC DNA]</scope>
    <source>
        <strain evidence="3">PYCC 5710 / ATCC 11124 / CBS 356.35 / IMI 108563 / JCM 9778 / NBRC 8474</strain>
    </source>
</reference>
<dbReference type="AlphaFoldDB" id="R4XIG9"/>
<feature type="region of interest" description="Disordered" evidence="1">
    <location>
        <begin position="259"/>
        <end position="280"/>
    </location>
</feature>
<dbReference type="VEuPathDB" id="FungiDB:TAPDE_003322"/>